<keyword evidence="3" id="KW-1185">Reference proteome</keyword>
<dbReference type="PANTHER" id="PTHR34322:SF2">
    <property type="entry name" value="TRANSPOSASE IS200-LIKE DOMAIN-CONTAINING PROTEIN"/>
    <property type="match status" value="1"/>
</dbReference>
<dbReference type="GO" id="GO:0006313">
    <property type="term" value="P:DNA transposition"/>
    <property type="evidence" value="ECO:0007669"/>
    <property type="project" value="InterPro"/>
</dbReference>
<gene>
    <name evidence="2" type="ORF">IC235_08065</name>
</gene>
<dbReference type="AlphaFoldDB" id="A0A927GJ82"/>
<evidence type="ECO:0000259" key="1">
    <source>
        <dbReference type="SMART" id="SM01321"/>
    </source>
</evidence>
<evidence type="ECO:0000313" key="3">
    <source>
        <dbReference type="Proteomes" id="UP000612233"/>
    </source>
</evidence>
<protein>
    <submittedName>
        <fullName evidence="2">Transposase</fullName>
    </submittedName>
</protein>
<dbReference type="SMART" id="SM01321">
    <property type="entry name" value="Y1_Tnp"/>
    <property type="match status" value="1"/>
</dbReference>
<dbReference type="PANTHER" id="PTHR34322">
    <property type="entry name" value="TRANSPOSASE, Y1_TNP DOMAIN-CONTAINING"/>
    <property type="match status" value="1"/>
</dbReference>
<dbReference type="InterPro" id="IPR002686">
    <property type="entry name" value="Transposase_17"/>
</dbReference>
<name>A0A927GJ82_9BACT</name>
<dbReference type="Gene3D" id="3.30.70.1290">
    <property type="entry name" value="Transposase IS200-like"/>
    <property type="match status" value="1"/>
</dbReference>
<accession>A0A927GJ82</accession>
<dbReference type="EMBL" id="JACXAD010000007">
    <property type="protein sequence ID" value="MBD2767846.1"/>
    <property type="molecule type" value="Genomic_DNA"/>
</dbReference>
<dbReference type="InterPro" id="IPR036515">
    <property type="entry name" value="Transposase_17_sf"/>
</dbReference>
<feature type="domain" description="Transposase IS200-like" evidence="1">
    <location>
        <begin position="4"/>
        <end position="123"/>
    </location>
</feature>
<dbReference type="Proteomes" id="UP000612233">
    <property type="component" value="Unassembled WGS sequence"/>
</dbReference>
<evidence type="ECO:0000313" key="2">
    <source>
        <dbReference type="EMBL" id="MBD2767846.1"/>
    </source>
</evidence>
<comment type="caution">
    <text evidence="2">The sequence shown here is derived from an EMBL/GenBank/DDBJ whole genome shotgun (WGS) entry which is preliminary data.</text>
</comment>
<dbReference type="SUPFAM" id="SSF143422">
    <property type="entry name" value="Transposase IS200-like"/>
    <property type="match status" value="1"/>
</dbReference>
<dbReference type="GO" id="GO:0004803">
    <property type="term" value="F:transposase activity"/>
    <property type="evidence" value="ECO:0007669"/>
    <property type="project" value="InterPro"/>
</dbReference>
<proteinExistence type="predicted"/>
<organism evidence="2 3">
    <name type="scientific">Hymenobacter montanus</name>
    <dbReference type="NCBI Taxonomy" id="2771359"/>
    <lineage>
        <taxon>Bacteria</taxon>
        <taxon>Pseudomonadati</taxon>
        <taxon>Bacteroidota</taxon>
        <taxon>Cytophagia</taxon>
        <taxon>Cytophagales</taxon>
        <taxon>Hymenobacteraceae</taxon>
        <taxon>Hymenobacter</taxon>
    </lineage>
</organism>
<dbReference type="GO" id="GO:0003677">
    <property type="term" value="F:DNA binding"/>
    <property type="evidence" value="ECO:0007669"/>
    <property type="project" value="InterPro"/>
</dbReference>
<sequence>MHLQPGHLYHIYNRGNNRERIFFSPENYLFFLRKMRKYLSPHLRILAWCLMPNHFHLLVQVREEATPVGCGAGFRILLSSYTRAIQRQENRTGSLFQQQTQAKSLADGDPAYAGICFCYIHQNPLRAGLVRDLLEWPWSSFADYAGQRAGTLCDQAMARQLLDLPAAEPEVVEWILQTMPPEVTAWLY</sequence>
<reference evidence="2" key="1">
    <citation type="submission" date="2020-09" db="EMBL/GenBank/DDBJ databases">
        <authorList>
            <person name="Kim M.K."/>
        </authorList>
    </citation>
    <scope>NUCLEOTIDE SEQUENCE</scope>
    <source>
        <strain evidence="2">BT664</strain>
    </source>
</reference>